<dbReference type="InterPro" id="IPR007157">
    <property type="entry name" value="PspA_VIPP1"/>
</dbReference>
<dbReference type="PANTHER" id="PTHR31088">
    <property type="entry name" value="MEMBRANE-ASSOCIATED PROTEIN VIPP1, CHLOROPLASTIC"/>
    <property type="match status" value="1"/>
</dbReference>
<comment type="caution">
    <text evidence="4">The sequence shown here is derived from an EMBL/GenBank/DDBJ whole genome shotgun (WGS) entry which is preliminary data.</text>
</comment>
<dbReference type="AlphaFoldDB" id="A0A0M2PUZ7"/>
<feature type="coiled-coil region" evidence="2">
    <location>
        <begin position="106"/>
        <end position="140"/>
    </location>
</feature>
<dbReference type="RefSeq" id="WP_017711702.1">
    <property type="nucleotide sequence ID" value="NZ_KB235933.1"/>
</dbReference>
<evidence type="ECO:0000256" key="1">
    <source>
        <dbReference type="ARBA" id="ARBA00043985"/>
    </source>
</evidence>
<reference evidence="4" key="1">
    <citation type="submission" date="2012-04" db="EMBL/GenBank/DDBJ databases">
        <authorList>
            <person name="Borisov I.G."/>
            <person name="Ivanikova N.V."/>
            <person name="Pinevich A.V."/>
        </authorList>
    </citation>
    <scope>NUCLEOTIDE SEQUENCE</scope>
    <source>
        <strain evidence="4">CALU 1027</strain>
    </source>
</reference>
<feature type="compositionally biased region" description="Low complexity" evidence="3">
    <location>
        <begin position="145"/>
        <end position="172"/>
    </location>
</feature>
<dbReference type="PANTHER" id="PTHR31088:SF6">
    <property type="entry name" value="PHAGE SHOCK PROTEIN A"/>
    <property type="match status" value="1"/>
</dbReference>
<feature type="coiled-coil region" evidence="2">
    <location>
        <begin position="27"/>
        <end position="54"/>
    </location>
</feature>
<evidence type="ECO:0000256" key="2">
    <source>
        <dbReference type="SAM" id="Coils"/>
    </source>
</evidence>
<protein>
    <submittedName>
        <fullName evidence="4">Phage shock protein A (IM30), suppresses sigma54-dependent transcription</fullName>
    </submittedName>
</protein>
<name>A0A0M2PUZ7_PROHO</name>
<dbReference type="Proteomes" id="UP000034681">
    <property type="component" value="Unassembled WGS sequence"/>
</dbReference>
<dbReference type="InterPro" id="IPR030816">
    <property type="entry name" value="CHP04376"/>
</dbReference>
<evidence type="ECO:0000313" key="5">
    <source>
        <dbReference type="Proteomes" id="UP000034681"/>
    </source>
</evidence>
<dbReference type="STRING" id="317619.GCA_000332315_01114"/>
<proteinExistence type="inferred from homology"/>
<evidence type="ECO:0000313" key="4">
    <source>
        <dbReference type="EMBL" id="KKJ00316.1"/>
    </source>
</evidence>
<feature type="region of interest" description="Disordered" evidence="3">
    <location>
        <begin position="145"/>
        <end position="206"/>
    </location>
</feature>
<sequence>MSLFDDFSNFLESRLDEFLRNNPHLELQALEEQLREQEADAQQLVRDFKAKEKRVQNQVLHTAQDVKLWHQRIQKAQAAGRSDLVSAAQEREAALLRQGNQLWGQMKGLKERLDRTEELCRQIQIRRQEVAQRVAELRKTQAAAAASMAQTPASPWSDSTWSSSTTNTGRSSSPPPSGSPDPLEAQFQRWETDTELEEMKQQIGRS</sequence>
<dbReference type="NCBIfam" id="TIGR04376">
    <property type="entry name" value="TIGR04376 family protein"/>
    <property type="match status" value="1"/>
</dbReference>
<accession>A0A0M2PUZ7</accession>
<keyword evidence="2" id="KW-0175">Coiled coil</keyword>
<dbReference type="eggNOG" id="COG1842">
    <property type="taxonomic scope" value="Bacteria"/>
</dbReference>
<organism evidence="4 5">
    <name type="scientific">Prochlorothrix hollandica PCC 9006 = CALU 1027</name>
    <dbReference type="NCBI Taxonomy" id="317619"/>
    <lineage>
        <taxon>Bacteria</taxon>
        <taxon>Bacillati</taxon>
        <taxon>Cyanobacteriota</taxon>
        <taxon>Cyanophyceae</taxon>
        <taxon>Prochlorotrichales</taxon>
        <taxon>Prochlorotrichaceae</taxon>
        <taxon>Prochlorothrix</taxon>
    </lineage>
</organism>
<gene>
    <name evidence="4" type="ORF">PROH_11645</name>
</gene>
<keyword evidence="5" id="KW-1185">Reference proteome</keyword>
<dbReference type="OrthoDB" id="511898at2"/>
<comment type="similarity">
    <text evidence="1">Belongs to the PspA/Vipp/IM30 family.</text>
</comment>
<evidence type="ECO:0000256" key="3">
    <source>
        <dbReference type="SAM" id="MobiDB-lite"/>
    </source>
</evidence>
<dbReference type="EMBL" id="AJTX02000004">
    <property type="protein sequence ID" value="KKJ00316.1"/>
    <property type="molecule type" value="Genomic_DNA"/>
</dbReference>